<reference evidence="2 3" key="1">
    <citation type="submission" date="2020-08" db="EMBL/GenBank/DDBJ databases">
        <title>Sequencing the genomes of 1000 actinobacteria strains.</title>
        <authorList>
            <person name="Klenk H.-P."/>
        </authorList>
    </citation>
    <scope>NUCLEOTIDE SEQUENCE [LARGE SCALE GENOMIC DNA]</scope>
    <source>
        <strain evidence="2 3">DSM 45582</strain>
    </source>
</reference>
<dbReference type="AlphaFoldDB" id="A0A840NSH4"/>
<protein>
    <recommendedName>
        <fullName evidence="4">SseB protein N-terminal domain-containing protein</fullName>
    </recommendedName>
</protein>
<sequence>MGNDDRTRKNAGKALASLHKGLGVRRADLHARLGPELRGILRITGTDAAGVQEQLARWLDAWLAKLAPELTRIAEVSYNLPPHQGLNGLTYGKRVAALSAELGAGFSTRTIERRMDEIIEHLQGCLDQQCRSPKAPEPGTARQLEPAPGNALAPRPEPGRGGVDDALRALHDPRSTVRRAIDCFLAHDVHVPCSPAGGLAAVRAAGRSTWVCAFTRADLLEDYRRASSAPWATGSHRLLGADLVRTATRTSDPMGILLNPCAGEPMALTGTMSIPPVLTAEIRETLRSE</sequence>
<comment type="caution">
    <text evidence="2">The sequence shown here is derived from an EMBL/GenBank/DDBJ whole genome shotgun (WGS) entry which is preliminary data.</text>
</comment>
<dbReference type="RefSeq" id="WP_184483438.1">
    <property type="nucleotide sequence ID" value="NZ_JACHIV010000001.1"/>
</dbReference>
<evidence type="ECO:0008006" key="4">
    <source>
        <dbReference type="Google" id="ProtNLM"/>
    </source>
</evidence>
<keyword evidence="3" id="KW-1185">Reference proteome</keyword>
<proteinExistence type="predicted"/>
<name>A0A840NSH4_9PSEU</name>
<evidence type="ECO:0000313" key="3">
    <source>
        <dbReference type="Proteomes" id="UP000580474"/>
    </source>
</evidence>
<gene>
    <name evidence="2" type="ORF">BJ969_005317</name>
</gene>
<dbReference type="Proteomes" id="UP000580474">
    <property type="component" value="Unassembled WGS sequence"/>
</dbReference>
<evidence type="ECO:0000256" key="1">
    <source>
        <dbReference type="SAM" id="MobiDB-lite"/>
    </source>
</evidence>
<accession>A0A840NSH4</accession>
<evidence type="ECO:0000313" key="2">
    <source>
        <dbReference type="EMBL" id="MBB5072229.1"/>
    </source>
</evidence>
<feature type="region of interest" description="Disordered" evidence="1">
    <location>
        <begin position="129"/>
        <end position="160"/>
    </location>
</feature>
<organism evidence="2 3">
    <name type="scientific">Saccharopolyspora gloriosae</name>
    <dbReference type="NCBI Taxonomy" id="455344"/>
    <lineage>
        <taxon>Bacteria</taxon>
        <taxon>Bacillati</taxon>
        <taxon>Actinomycetota</taxon>
        <taxon>Actinomycetes</taxon>
        <taxon>Pseudonocardiales</taxon>
        <taxon>Pseudonocardiaceae</taxon>
        <taxon>Saccharopolyspora</taxon>
    </lineage>
</organism>
<dbReference type="EMBL" id="JACHIV010000001">
    <property type="protein sequence ID" value="MBB5072229.1"/>
    <property type="molecule type" value="Genomic_DNA"/>
</dbReference>